<reference evidence="3" key="1">
    <citation type="submission" date="2018-05" db="EMBL/GenBank/DDBJ databases">
        <authorList>
            <person name="Lanie J.A."/>
            <person name="Ng W.-L."/>
            <person name="Kazmierczak K.M."/>
            <person name="Andrzejewski T.M."/>
            <person name="Davidsen T.M."/>
            <person name="Wayne K.J."/>
            <person name="Tettelin H."/>
            <person name="Glass J.I."/>
            <person name="Rusch D."/>
            <person name="Podicherti R."/>
            <person name="Tsui H.-C.T."/>
            <person name="Winkler M.E."/>
        </authorList>
    </citation>
    <scope>NUCLEOTIDE SEQUENCE</scope>
</reference>
<dbReference type="InterPro" id="IPR006680">
    <property type="entry name" value="Amidohydro-rel"/>
</dbReference>
<dbReference type="InterPro" id="IPR050287">
    <property type="entry name" value="MTA/SAH_deaminase"/>
</dbReference>
<dbReference type="Gene3D" id="2.30.40.10">
    <property type="entry name" value="Urease, subunit C, domain 1"/>
    <property type="match status" value="1"/>
</dbReference>
<dbReference type="Pfam" id="PF01979">
    <property type="entry name" value="Amidohydro_1"/>
    <property type="match status" value="1"/>
</dbReference>
<keyword evidence="1" id="KW-0378">Hydrolase</keyword>
<dbReference type="EMBL" id="UINC01044191">
    <property type="protein sequence ID" value="SVB49296.1"/>
    <property type="molecule type" value="Genomic_DNA"/>
</dbReference>
<evidence type="ECO:0000259" key="2">
    <source>
        <dbReference type="Pfam" id="PF01979"/>
    </source>
</evidence>
<dbReference type="AlphaFoldDB" id="A0A382EES8"/>
<evidence type="ECO:0000256" key="1">
    <source>
        <dbReference type="ARBA" id="ARBA00022801"/>
    </source>
</evidence>
<proteinExistence type="predicted"/>
<protein>
    <recommendedName>
        <fullName evidence="2">Amidohydrolase-related domain-containing protein</fullName>
    </recommendedName>
</protein>
<dbReference type="GO" id="GO:0016810">
    <property type="term" value="F:hydrolase activity, acting on carbon-nitrogen (but not peptide) bonds"/>
    <property type="evidence" value="ECO:0007669"/>
    <property type="project" value="InterPro"/>
</dbReference>
<dbReference type="InterPro" id="IPR032466">
    <property type="entry name" value="Metal_Hydrolase"/>
</dbReference>
<gene>
    <name evidence="3" type="ORF">METZ01_LOCUS202150</name>
</gene>
<dbReference type="Gene3D" id="3.20.20.140">
    <property type="entry name" value="Metal-dependent hydrolases"/>
    <property type="match status" value="1"/>
</dbReference>
<feature type="non-terminal residue" evidence="3">
    <location>
        <position position="195"/>
    </location>
</feature>
<dbReference type="PANTHER" id="PTHR43794">
    <property type="entry name" value="AMINOHYDROLASE SSNA-RELATED"/>
    <property type="match status" value="1"/>
</dbReference>
<sequence length="195" mass="21195">LSAPDGLLIEDCLIKELVVGTPSSYDQVFDASNLVILPGLINCHHHFYQTLTRALPIAADLKLFPWLQSLYPIWANLTHDAIKASSELAIAELLLSGCTTVSDHHYVFSDQLTDSIDIQIQAAKKLGIRAVLCRGSMSLGESSGGLPPDSIIQTEDQILQDSERLLNQYHDQAEQGAMVQIALAPCSPFSVTPSL</sequence>
<dbReference type="SUPFAM" id="SSF51338">
    <property type="entry name" value="Composite domain of metallo-dependent hydrolases"/>
    <property type="match status" value="1"/>
</dbReference>
<evidence type="ECO:0000313" key="3">
    <source>
        <dbReference type="EMBL" id="SVB49296.1"/>
    </source>
</evidence>
<feature type="domain" description="Amidohydrolase-related" evidence="2">
    <location>
        <begin position="35"/>
        <end position="194"/>
    </location>
</feature>
<feature type="non-terminal residue" evidence="3">
    <location>
        <position position="1"/>
    </location>
</feature>
<organism evidence="3">
    <name type="scientific">marine metagenome</name>
    <dbReference type="NCBI Taxonomy" id="408172"/>
    <lineage>
        <taxon>unclassified sequences</taxon>
        <taxon>metagenomes</taxon>
        <taxon>ecological metagenomes</taxon>
    </lineage>
</organism>
<name>A0A382EES8_9ZZZZ</name>
<dbReference type="PANTHER" id="PTHR43794:SF11">
    <property type="entry name" value="AMIDOHYDROLASE-RELATED DOMAIN-CONTAINING PROTEIN"/>
    <property type="match status" value="1"/>
</dbReference>
<accession>A0A382EES8</accession>
<dbReference type="InterPro" id="IPR011059">
    <property type="entry name" value="Metal-dep_hydrolase_composite"/>
</dbReference>
<dbReference type="SUPFAM" id="SSF51556">
    <property type="entry name" value="Metallo-dependent hydrolases"/>
    <property type="match status" value="1"/>
</dbReference>